<evidence type="ECO:0000313" key="2">
    <source>
        <dbReference type="Proteomes" id="UP000507222"/>
    </source>
</evidence>
<reference evidence="1 2" key="1">
    <citation type="submission" date="2020-05" db="EMBL/GenBank/DDBJ databases">
        <authorList>
            <person name="Campoy J."/>
            <person name="Schneeberger K."/>
            <person name="Spophaly S."/>
        </authorList>
    </citation>
    <scope>NUCLEOTIDE SEQUENCE [LARGE SCALE GENOMIC DNA]</scope>
    <source>
        <strain evidence="1">PruArmRojPasFocal</strain>
    </source>
</reference>
<accession>A0A6J5V1N6</accession>
<organism evidence="1 2">
    <name type="scientific">Prunus armeniaca</name>
    <name type="common">Apricot</name>
    <name type="synonym">Armeniaca vulgaris</name>
    <dbReference type="NCBI Taxonomy" id="36596"/>
    <lineage>
        <taxon>Eukaryota</taxon>
        <taxon>Viridiplantae</taxon>
        <taxon>Streptophyta</taxon>
        <taxon>Embryophyta</taxon>
        <taxon>Tracheophyta</taxon>
        <taxon>Spermatophyta</taxon>
        <taxon>Magnoliopsida</taxon>
        <taxon>eudicotyledons</taxon>
        <taxon>Gunneridae</taxon>
        <taxon>Pentapetalae</taxon>
        <taxon>rosids</taxon>
        <taxon>fabids</taxon>
        <taxon>Rosales</taxon>
        <taxon>Rosaceae</taxon>
        <taxon>Amygdaloideae</taxon>
        <taxon>Amygdaleae</taxon>
        <taxon>Prunus</taxon>
    </lineage>
</organism>
<dbReference type="EMBL" id="CAEKDK010000006">
    <property type="protein sequence ID" value="CAB4282182.1"/>
    <property type="molecule type" value="Genomic_DNA"/>
</dbReference>
<gene>
    <name evidence="1" type="ORF">CURHAP_LOCUS35484</name>
</gene>
<sequence length="165" mass="18472">MEGILCLCSAALCSEKALIFNSSSEDGSSSAACTSLPRREVKVKRKDLIYLIYGAYNIAPSCSVLESGGDEDGDHRLTWMEESKLATAFSRMLMLYIYQHVQSMSMSLSIHRLFVQSLKAMQLIKANQLLCASKLYQTSRAGWELQLLSFVLQDLKLKRLICTCL</sequence>
<dbReference type="Proteomes" id="UP000507222">
    <property type="component" value="Unassembled WGS sequence"/>
</dbReference>
<evidence type="ECO:0000313" key="1">
    <source>
        <dbReference type="EMBL" id="CAB4282182.1"/>
    </source>
</evidence>
<name>A0A6J5V1N6_PRUAR</name>
<proteinExistence type="predicted"/>
<dbReference type="AlphaFoldDB" id="A0A6J5V1N6"/>
<protein>
    <submittedName>
        <fullName evidence="1">Uncharacterized protein</fullName>
    </submittedName>
</protein>